<name>A0A1Y1S1W6_9SPIO</name>
<dbReference type="Gene3D" id="1.10.260.40">
    <property type="entry name" value="lambda repressor-like DNA-binding domains"/>
    <property type="match status" value="1"/>
</dbReference>
<dbReference type="Gene3D" id="3.40.50.2300">
    <property type="match status" value="2"/>
</dbReference>
<dbReference type="CDD" id="cd06267">
    <property type="entry name" value="PBP1_LacI_sugar_binding-like"/>
    <property type="match status" value="1"/>
</dbReference>
<accession>A0A1Y1S1W6</accession>
<sequence length="344" mass="37893">MIKAYKIKRATIKDVARAAGVSIATVSRVINGNYYVSPRIEEKVQQAIAESGYVPNSVARSLKSNTTYLIGFIVSDISNFMLMSIARSIENVIRDNGYNLLVCSTENDEELERKYIDALVSRNISGIVLHSTGKLEEYITQVSQHVPIALVYRHVEHSGFIGDTIDTDARQASYDMTRHLIDSGHKRIGMLNGYMQFSTSRDRWRGFCSAMEEAGLPVNDKYIANGDFTEADGYTGTLRMMSQDPPPTALIGMNTAVTVGAMKYLQEAGISIPEDISVVCYGEVENSELMKISPTRVPQFPSDLGSKVGELILDRIKNPGRSNREVIFGAKIIPGNSVAPPPNN</sequence>
<keyword evidence="3" id="KW-0238">DNA-binding</keyword>
<comment type="caution">
    <text evidence="6">The sequence shown here is derived from an EMBL/GenBank/DDBJ whole genome shotgun (WGS) entry which is preliminary data.</text>
</comment>
<dbReference type="AlphaFoldDB" id="A0A1Y1S1W6"/>
<dbReference type="GO" id="GO:0000976">
    <property type="term" value="F:transcription cis-regulatory region binding"/>
    <property type="evidence" value="ECO:0007669"/>
    <property type="project" value="TreeGrafter"/>
</dbReference>
<dbReference type="RefSeq" id="WP_083047789.1">
    <property type="nucleotide sequence ID" value="NZ_MWQY01000002.1"/>
</dbReference>
<evidence type="ECO:0000313" key="7">
    <source>
        <dbReference type="Proteomes" id="UP000192343"/>
    </source>
</evidence>
<dbReference type="OrthoDB" id="9784962at2"/>
<evidence type="ECO:0000256" key="1">
    <source>
        <dbReference type="ARBA" id="ARBA00022491"/>
    </source>
</evidence>
<reference evidence="6 7" key="1">
    <citation type="submission" date="2017-03" db="EMBL/GenBank/DDBJ databases">
        <title>Draft Genome sequence of Marispirochaeta sp. strain JC444.</title>
        <authorList>
            <person name="Shivani Y."/>
            <person name="Subhash Y."/>
            <person name="Sasikala C."/>
            <person name="Ramana C."/>
        </authorList>
    </citation>
    <scope>NUCLEOTIDE SEQUENCE [LARGE SCALE GENOMIC DNA]</scope>
    <source>
        <strain evidence="6 7">JC444</strain>
    </source>
</reference>
<dbReference type="GO" id="GO:0003700">
    <property type="term" value="F:DNA-binding transcription factor activity"/>
    <property type="evidence" value="ECO:0007669"/>
    <property type="project" value="TreeGrafter"/>
</dbReference>
<evidence type="ECO:0000256" key="4">
    <source>
        <dbReference type="ARBA" id="ARBA00023163"/>
    </source>
</evidence>
<organism evidence="6 7">
    <name type="scientific">Marispirochaeta aestuarii</name>
    <dbReference type="NCBI Taxonomy" id="1963862"/>
    <lineage>
        <taxon>Bacteria</taxon>
        <taxon>Pseudomonadati</taxon>
        <taxon>Spirochaetota</taxon>
        <taxon>Spirochaetia</taxon>
        <taxon>Spirochaetales</taxon>
        <taxon>Spirochaetaceae</taxon>
        <taxon>Marispirochaeta</taxon>
    </lineage>
</organism>
<dbReference type="SUPFAM" id="SSF53822">
    <property type="entry name" value="Periplasmic binding protein-like I"/>
    <property type="match status" value="1"/>
</dbReference>
<dbReference type="InterPro" id="IPR001761">
    <property type="entry name" value="Peripla_BP/Lac1_sug-bd_dom"/>
</dbReference>
<dbReference type="Pfam" id="PF00356">
    <property type="entry name" value="LacI"/>
    <property type="match status" value="1"/>
</dbReference>
<dbReference type="InterPro" id="IPR028082">
    <property type="entry name" value="Peripla_BP_I"/>
</dbReference>
<dbReference type="InterPro" id="IPR010982">
    <property type="entry name" value="Lambda_DNA-bd_dom_sf"/>
</dbReference>
<proteinExistence type="predicted"/>
<dbReference type="PANTHER" id="PTHR30146">
    <property type="entry name" value="LACI-RELATED TRANSCRIPTIONAL REPRESSOR"/>
    <property type="match status" value="1"/>
</dbReference>
<dbReference type="STRING" id="1963862.B4O97_01945"/>
<feature type="domain" description="HTH lacI-type" evidence="5">
    <location>
        <begin position="10"/>
        <end position="64"/>
    </location>
</feature>
<dbReference type="PRINTS" id="PR00036">
    <property type="entry name" value="HTHLACI"/>
</dbReference>
<dbReference type="EMBL" id="MWQY01000002">
    <property type="protein sequence ID" value="ORC37788.1"/>
    <property type="molecule type" value="Genomic_DNA"/>
</dbReference>
<keyword evidence="2" id="KW-0805">Transcription regulation</keyword>
<evidence type="ECO:0000259" key="5">
    <source>
        <dbReference type="PROSITE" id="PS50932"/>
    </source>
</evidence>
<dbReference type="InterPro" id="IPR000843">
    <property type="entry name" value="HTH_LacI"/>
</dbReference>
<dbReference type="SUPFAM" id="SSF47413">
    <property type="entry name" value="lambda repressor-like DNA-binding domains"/>
    <property type="match status" value="1"/>
</dbReference>
<keyword evidence="7" id="KW-1185">Reference proteome</keyword>
<dbReference type="CDD" id="cd01392">
    <property type="entry name" value="HTH_LacI"/>
    <property type="match status" value="1"/>
</dbReference>
<evidence type="ECO:0000256" key="2">
    <source>
        <dbReference type="ARBA" id="ARBA00023015"/>
    </source>
</evidence>
<dbReference type="PROSITE" id="PS50932">
    <property type="entry name" value="HTH_LACI_2"/>
    <property type="match status" value="1"/>
</dbReference>
<protein>
    <recommendedName>
        <fullName evidence="5">HTH lacI-type domain-containing protein</fullName>
    </recommendedName>
</protein>
<keyword evidence="1" id="KW-0678">Repressor</keyword>
<dbReference type="Pfam" id="PF00532">
    <property type="entry name" value="Peripla_BP_1"/>
    <property type="match status" value="1"/>
</dbReference>
<evidence type="ECO:0000256" key="3">
    <source>
        <dbReference type="ARBA" id="ARBA00023125"/>
    </source>
</evidence>
<dbReference type="Proteomes" id="UP000192343">
    <property type="component" value="Unassembled WGS sequence"/>
</dbReference>
<gene>
    <name evidence="6" type="ORF">B4O97_01945</name>
</gene>
<dbReference type="PROSITE" id="PS00356">
    <property type="entry name" value="HTH_LACI_1"/>
    <property type="match status" value="1"/>
</dbReference>
<dbReference type="SMART" id="SM00354">
    <property type="entry name" value="HTH_LACI"/>
    <property type="match status" value="1"/>
</dbReference>
<keyword evidence="4" id="KW-0804">Transcription</keyword>
<dbReference type="PANTHER" id="PTHR30146:SF148">
    <property type="entry name" value="HTH-TYPE TRANSCRIPTIONAL REPRESSOR PURR-RELATED"/>
    <property type="match status" value="1"/>
</dbReference>
<evidence type="ECO:0000313" key="6">
    <source>
        <dbReference type="EMBL" id="ORC37788.1"/>
    </source>
</evidence>